<keyword evidence="7" id="KW-1133">Transmembrane helix</keyword>
<dbReference type="SMART" id="SM00714">
    <property type="entry name" value="LITAF"/>
    <property type="match status" value="1"/>
</dbReference>
<evidence type="ECO:0000256" key="6">
    <source>
        <dbReference type="SAM" id="MobiDB-lite"/>
    </source>
</evidence>
<comment type="caution">
    <text evidence="9">The sequence shown here is derived from an EMBL/GenBank/DDBJ whole genome shotgun (WGS) entry which is preliminary data.</text>
</comment>
<reference evidence="9" key="1">
    <citation type="submission" date="2020-12" db="EMBL/GenBank/DDBJ databases">
        <title>Metabolic potential, ecology and presence of endohyphal bacteria is reflected in genomic diversity of Mucoromycotina.</title>
        <authorList>
            <person name="Muszewska A."/>
            <person name="Okrasinska A."/>
            <person name="Steczkiewicz K."/>
            <person name="Drgas O."/>
            <person name="Orlowska M."/>
            <person name="Perlinska-Lenart U."/>
            <person name="Aleksandrzak-Piekarczyk T."/>
            <person name="Szatraj K."/>
            <person name="Zielenkiewicz U."/>
            <person name="Pilsyk S."/>
            <person name="Malc E."/>
            <person name="Mieczkowski P."/>
            <person name="Kruszewska J.S."/>
            <person name="Biernat P."/>
            <person name="Pawlowska J."/>
        </authorList>
    </citation>
    <scope>NUCLEOTIDE SEQUENCE</scope>
    <source>
        <strain evidence="9">WA0000017839</strain>
    </source>
</reference>
<feature type="region of interest" description="Disordered" evidence="6">
    <location>
        <begin position="18"/>
        <end position="40"/>
    </location>
</feature>
<organism evidence="9 10">
    <name type="scientific">Mucor saturninus</name>
    <dbReference type="NCBI Taxonomy" id="64648"/>
    <lineage>
        <taxon>Eukaryota</taxon>
        <taxon>Fungi</taxon>
        <taxon>Fungi incertae sedis</taxon>
        <taxon>Mucoromycota</taxon>
        <taxon>Mucoromycotina</taxon>
        <taxon>Mucoromycetes</taxon>
        <taxon>Mucorales</taxon>
        <taxon>Mucorineae</taxon>
        <taxon>Mucoraceae</taxon>
        <taxon>Mucor</taxon>
    </lineage>
</organism>
<comment type="subcellular location">
    <subcellularLocation>
        <location evidence="1">Membrane</location>
        <topology evidence="1">Peripheral membrane protein</topology>
    </subcellularLocation>
</comment>
<accession>A0A8H7QT36</accession>
<keyword evidence="7" id="KW-0812">Transmembrane</keyword>
<dbReference type="Proteomes" id="UP000603453">
    <property type="component" value="Unassembled WGS sequence"/>
</dbReference>
<dbReference type="InterPro" id="IPR006629">
    <property type="entry name" value="LITAF"/>
</dbReference>
<keyword evidence="3" id="KW-0479">Metal-binding</keyword>
<dbReference type="GO" id="GO:0008270">
    <property type="term" value="F:zinc ion binding"/>
    <property type="evidence" value="ECO:0007669"/>
    <property type="project" value="TreeGrafter"/>
</dbReference>
<evidence type="ECO:0000313" key="9">
    <source>
        <dbReference type="EMBL" id="KAG2198299.1"/>
    </source>
</evidence>
<evidence type="ECO:0000256" key="3">
    <source>
        <dbReference type="ARBA" id="ARBA00022723"/>
    </source>
</evidence>
<evidence type="ECO:0000256" key="4">
    <source>
        <dbReference type="ARBA" id="ARBA00022833"/>
    </source>
</evidence>
<keyword evidence="10" id="KW-1185">Reference proteome</keyword>
<dbReference type="PANTHER" id="PTHR23292">
    <property type="entry name" value="LIPOPOLYSACCHARIDE-INDUCED TUMOR NECROSIS FACTOR-ALPHA FACTOR"/>
    <property type="match status" value="1"/>
</dbReference>
<dbReference type="EMBL" id="JAEPRD010000113">
    <property type="protein sequence ID" value="KAG2198299.1"/>
    <property type="molecule type" value="Genomic_DNA"/>
</dbReference>
<evidence type="ECO:0000313" key="10">
    <source>
        <dbReference type="Proteomes" id="UP000603453"/>
    </source>
</evidence>
<proteinExistence type="inferred from homology"/>
<name>A0A8H7QT36_9FUNG</name>
<feature type="transmembrane region" description="Helical" evidence="7">
    <location>
        <begin position="127"/>
        <end position="147"/>
    </location>
</feature>
<evidence type="ECO:0000256" key="2">
    <source>
        <dbReference type="ARBA" id="ARBA00005975"/>
    </source>
</evidence>
<dbReference type="OrthoDB" id="5599753at2759"/>
<keyword evidence="4" id="KW-0862">Zinc</keyword>
<dbReference type="PROSITE" id="PS51837">
    <property type="entry name" value="LITAF"/>
    <property type="match status" value="1"/>
</dbReference>
<dbReference type="InterPro" id="IPR037519">
    <property type="entry name" value="LITAF_fam"/>
</dbReference>
<dbReference type="GO" id="GO:0016020">
    <property type="term" value="C:membrane"/>
    <property type="evidence" value="ECO:0007669"/>
    <property type="project" value="UniProtKB-SubCell"/>
</dbReference>
<sequence>MASTSNAAYEFSEVRSTPIQYSRSNRSSSEEESPRNDLCSVHSGRHGVFYFSTPLPKQKHEPYQYHGAASSAKSIKSVFSNGRSWRQKRMNIILKKKPYLPDTETEAFCEGCGKYITTRIRYRNGTYVWLMSFILLLCTAILFWIPFYVKYFKDVAHFCPGCGKRIGVSRRL</sequence>
<evidence type="ECO:0000256" key="1">
    <source>
        <dbReference type="ARBA" id="ARBA00004170"/>
    </source>
</evidence>
<dbReference type="PANTHER" id="PTHR23292:SF6">
    <property type="entry name" value="FI16602P1-RELATED"/>
    <property type="match status" value="1"/>
</dbReference>
<evidence type="ECO:0000256" key="5">
    <source>
        <dbReference type="ARBA" id="ARBA00023136"/>
    </source>
</evidence>
<dbReference type="AlphaFoldDB" id="A0A8H7QT36"/>
<keyword evidence="5 7" id="KW-0472">Membrane</keyword>
<evidence type="ECO:0000256" key="7">
    <source>
        <dbReference type="SAM" id="Phobius"/>
    </source>
</evidence>
<feature type="domain" description="LITAF" evidence="8">
    <location>
        <begin position="89"/>
        <end position="171"/>
    </location>
</feature>
<gene>
    <name evidence="9" type="ORF">INT47_003012</name>
</gene>
<dbReference type="Pfam" id="PF10601">
    <property type="entry name" value="zf-LITAF-like"/>
    <property type="match status" value="1"/>
</dbReference>
<protein>
    <recommendedName>
        <fullName evidence="8">LITAF domain-containing protein</fullName>
    </recommendedName>
</protein>
<evidence type="ECO:0000259" key="8">
    <source>
        <dbReference type="PROSITE" id="PS51837"/>
    </source>
</evidence>
<comment type="similarity">
    <text evidence="2">Belongs to the CDIP1/LITAF family.</text>
</comment>